<dbReference type="Pfam" id="PF01077">
    <property type="entry name" value="NIR_SIR"/>
    <property type="match status" value="1"/>
</dbReference>
<evidence type="ECO:0000259" key="8">
    <source>
        <dbReference type="Pfam" id="PF03460"/>
    </source>
</evidence>
<dbReference type="InterPro" id="IPR006066">
    <property type="entry name" value="NO2/SO3_Rdtase_FeS/sirohaem_BS"/>
</dbReference>
<evidence type="ECO:0000256" key="2">
    <source>
        <dbReference type="ARBA" id="ARBA00022617"/>
    </source>
</evidence>
<keyword evidence="6" id="KW-0411">Iron-sulfur</keyword>
<evidence type="ECO:0000256" key="4">
    <source>
        <dbReference type="ARBA" id="ARBA00023002"/>
    </source>
</evidence>
<reference evidence="9 10" key="1">
    <citation type="submission" date="2019-10" db="EMBL/GenBank/DDBJ databases">
        <title>The Genome Sequence of Clostridium tarantellae Isolated from Fish Brain.</title>
        <authorList>
            <person name="Bano L."/>
            <person name="Kiel M."/>
            <person name="Sales G."/>
            <person name="Doxey A.C."/>
            <person name="Mansfield M.J."/>
            <person name="Schiavone M."/>
            <person name="Rossetto O."/>
            <person name="Pirazzini M."/>
            <person name="Dobrindt U."/>
            <person name="Montecucco C."/>
        </authorList>
    </citation>
    <scope>NUCLEOTIDE SEQUENCE [LARGE SCALE GENOMIC DNA]</scope>
    <source>
        <strain evidence="9 10">DSM 3997</strain>
    </source>
</reference>
<organism evidence="9 10">
    <name type="scientific">Clostridium tarantellae</name>
    <dbReference type="NCBI Taxonomy" id="39493"/>
    <lineage>
        <taxon>Bacteria</taxon>
        <taxon>Bacillati</taxon>
        <taxon>Bacillota</taxon>
        <taxon>Clostridia</taxon>
        <taxon>Eubacteriales</taxon>
        <taxon>Clostridiaceae</taxon>
        <taxon>Clostridium</taxon>
    </lineage>
</organism>
<dbReference type="InterPro" id="IPR036136">
    <property type="entry name" value="Nit/Sulf_reduc_fer-like_dom_sf"/>
</dbReference>
<dbReference type="EMBL" id="WHJC01000314">
    <property type="protein sequence ID" value="MPQ44785.1"/>
    <property type="molecule type" value="Genomic_DNA"/>
</dbReference>
<evidence type="ECO:0000256" key="6">
    <source>
        <dbReference type="ARBA" id="ARBA00023014"/>
    </source>
</evidence>
<gene>
    <name evidence="9" type="ORF">GBZ86_13670</name>
</gene>
<feature type="domain" description="Nitrite/Sulfite reductase ferredoxin-like" evidence="8">
    <location>
        <begin position="302"/>
        <end position="364"/>
    </location>
</feature>
<dbReference type="Gene3D" id="3.30.413.10">
    <property type="entry name" value="Sulfite Reductase Hemoprotein, domain 1"/>
    <property type="match status" value="2"/>
</dbReference>
<evidence type="ECO:0000313" key="10">
    <source>
        <dbReference type="Proteomes" id="UP000430345"/>
    </source>
</evidence>
<dbReference type="Gene3D" id="3.90.480.10">
    <property type="entry name" value="Sulfite Reductase Hemoprotein,Domain 2"/>
    <property type="match status" value="1"/>
</dbReference>
<feature type="domain" description="Nitrite/Sulfite reductase ferredoxin-like" evidence="8">
    <location>
        <begin position="42"/>
        <end position="105"/>
    </location>
</feature>
<dbReference type="Proteomes" id="UP000430345">
    <property type="component" value="Unassembled WGS sequence"/>
</dbReference>
<evidence type="ECO:0000256" key="5">
    <source>
        <dbReference type="ARBA" id="ARBA00023004"/>
    </source>
</evidence>
<dbReference type="InterPro" id="IPR045854">
    <property type="entry name" value="NO2/SO3_Rdtase_4Fe4S_sf"/>
</dbReference>
<dbReference type="GO" id="GO:0020037">
    <property type="term" value="F:heme binding"/>
    <property type="evidence" value="ECO:0007669"/>
    <property type="project" value="InterPro"/>
</dbReference>
<evidence type="ECO:0000256" key="3">
    <source>
        <dbReference type="ARBA" id="ARBA00022723"/>
    </source>
</evidence>
<dbReference type="PANTHER" id="PTHR32439:SF9">
    <property type="entry name" value="BLR3264 PROTEIN"/>
    <property type="match status" value="1"/>
</dbReference>
<dbReference type="AlphaFoldDB" id="A0A6I1MN13"/>
<evidence type="ECO:0000259" key="7">
    <source>
        <dbReference type="Pfam" id="PF01077"/>
    </source>
</evidence>
<protein>
    <submittedName>
        <fullName evidence="9">Nitrite/sulfite reductase</fullName>
    </submittedName>
</protein>
<dbReference type="GO" id="GO:0046872">
    <property type="term" value="F:metal ion binding"/>
    <property type="evidence" value="ECO:0007669"/>
    <property type="project" value="UniProtKB-KW"/>
</dbReference>
<dbReference type="PANTHER" id="PTHR32439">
    <property type="entry name" value="FERREDOXIN--NITRITE REDUCTASE, CHLOROPLASTIC"/>
    <property type="match status" value="1"/>
</dbReference>
<dbReference type="GO" id="GO:0016491">
    <property type="term" value="F:oxidoreductase activity"/>
    <property type="evidence" value="ECO:0007669"/>
    <property type="project" value="UniProtKB-KW"/>
</dbReference>
<dbReference type="Pfam" id="PF03460">
    <property type="entry name" value="NIR_SIR_ferr"/>
    <property type="match status" value="2"/>
</dbReference>
<keyword evidence="10" id="KW-1185">Reference proteome</keyword>
<accession>A0A6I1MN13</accession>
<comment type="caution">
    <text evidence="9">The sequence shown here is derived from an EMBL/GenBank/DDBJ whole genome shotgun (WGS) entry which is preliminary data.</text>
</comment>
<dbReference type="PROSITE" id="PS00365">
    <property type="entry name" value="NIR_SIR"/>
    <property type="match status" value="1"/>
</dbReference>
<name>A0A6I1MN13_9CLOT</name>
<keyword evidence="1" id="KW-0004">4Fe-4S</keyword>
<evidence type="ECO:0000313" key="9">
    <source>
        <dbReference type="EMBL" id="MPQ44785.1"/>
    </source>
</evidence>
<dbReference type="InterPro" id="IPR051329">
    <property type="entry name" value="NIR_SIR_4Fe-4S"/>
</dbReference>
<evidence type="ECO:0000256" key="1">
    <source>
        <dbReference type="ARBA" id="ARBA00022485"/>
    </source>
</evidence>
<keyword evidence="2" id="KW-0349">Heme</keyword>
<dbReference type="RefSeq" id="WP_152891551.1">
    <property type="nucleotide sequence ID" value="NZ_WHJC01000314.1"/>
</dbReference>
<sequence length="516" mass="58387">MNNLKEILLSEVEEIRSKGYKFLNGELSIMDFKHSSGGFGIYAQRGKKDFMIRLRIPSGMLSMKDLKQVYSWAKQYDLDKIHLTTRQAIQYHGLDIDEVCNIMKEGIEKSIYTRGGGGNFPRNVAMSPLSGVDPKEIFDVSPYASAVGNHFLKKMYTYKLPRKLKVSFSNSNADDAHCTVQDLGFLAVEKEGKQYFNVYSGGGLGRNPRKAIIVADMIEPKDVLYHIEAMTNMFIAEGDYNNRSKARIRYILDRLGEEEYIKCYHKHLEEVKSKECLDLNVAPKNTVKVGIENNIKHKRLFKQKQQGLYSVYFHPIGGMLMLSHLKELMDALEEIEDVELRLTMDEGLYIINLNGKEAEKVLEITQGKGGETKAQQSISCIGVPICQMGIANSQCALHNFVKLVKEKALKEDSLPKVRFSGCGNSCSVHEVGEIGLAGKIKRVNNESKHVFELYIDGDYAVEKTKLGKYYGDILADEVANFLVEVGETVEALDKDFYNWIDSEVCNLKEILNKYLV</sequence>
<dbReference type="InterPro" id="IPR006067">
    <property type="entry name" value="NO2/SO3_Rdtase_4Fe4S_dom"/>
</dbReference>
<keyword evidence="3" id="KW-0479">Metal-binding</keyword>
<proteinExistence type="predicted"/>
<keyword evidence="5" id="KW-0408">Iron</keyword>
<dbReference type="SUPFAM" id="SSF55124">
    <property type="entry name" value="Nitrite/Sulfite reductase N-terminal domain-like"/>
    <property type="match status" value="2"/>
</dbReference>
<dbReference type="SUPFAM" id="SSF56014">
    <property type="entry name" value="Nitrite and sulphite reductase 4Fe-4S domain-like"/>
    <property type="match status" value="2"/>
</dbReference>
<feature type="domain" description="Nitrite/sulphite reductase 4Fe-4S" evidence="7">
    <location>
        <begin position="118"/>
        <end position="270"/>
    </location>
</feature>
<dbReference type="OrthoDB" id="9803707at2"/>
<dbReference type="InterPro" id="IPR005117">
    <property type="entry name" value="NiRdtase/SiRdtase_haem-b_fer"/>
</dbReference>
<keyword evidence="4" id="KW-0560">Oxidoreductase</keyword>
<dbReference type="GO" id="GO:0051539">
    <property type="term" value="F:4 iron, 4 sulfur cluster binding"/>
    <property type="evidence" value="ECO:0007669"/>
    <property type="project" value="UniProtKB-KW"/>
</dbReference>